<dbReference type="Proteomes" id="UP001597414">
    <property type="component" value="Unassembled WGS sequence"/>
</dbReference>
<keyword evidence="1" id="KW-0732">Signal</keyword>
<sequence length="212" mass="24308">MKPRINFTIPQLVLQTKFSFFSLFFFAFGFIACSNSTDSATVQNEENFSNPLPQEQNWLTDLMQKDLLTDETYLQMIPQEIIGYPLLNSRPYPGLKGVYAVYSSSEDPDDPHIILQVIDGAGHHQFQHVNAVYKMLQLDLNENSEELSASTKDYKGMRILVKSMNKNNQNKISSEIEFIKSNRYHVTLTGNVLDLDGLYLALEYLDEYVFPS</sequence>
<dbReference type="EMBL" id="JBHUIV010000020">
    <property type="protein sequence ID" value="MFD2203150.1"/>
    <property type="molecule type" value="Genomic_DNA"/>
</dbReference>
<dbReference type="RefSeq" id="WP_380805098.1">
    <property type="nucleotide sequence ID" value="NZ_JBHUIV010000020.1"/>
</dbReference>
<evidence type="ECO:0000313" key="2">
    <source>
        <dbReference type="EMBL" id="MFD2203150.1"/>
    </source>
</evidence>
<dbReference type="PROSITE" id="PS51257">
    <property type="entry name" value="PROKAR_LIPOPROTEIN"/>
    <property type="match status" value="1"/>
</dbReference>
<organism evidence="2 3">
    <name type="scientific">Shivajiella indica</name>
    <dbReference type="NCBI Taxonomy" id="872115"/>
    <lineage>
        <taxon>Bacteria</taxon>
        <taxon>Pseudomonadati</taxon>
        <taxon>Bacteroidota</taxon>
        <taxon>Cytophagia</taxon>
        <taxon>Cytophagales</taxon>
        <taxon>Cyclobacteriaceae</taxon>
        <taxon>Shivajiella</taxon>
    </lineage>
</organism>
<proteinExistence type="predicted"/>
<protein>
    <submittedName>
        <fullName evidence="2">Uncharacterized protein</fullName>
    </submittedName>
</protein>
<evidence type="ECO:0000256" key="1">
    <source>
        <dbReference type="SAM" id="SignalP"/>
    </source>
</evidence>
<reference evidence="3" key="1">
    <citation type="journal article" date="2019" name="Int. J. Syst. Evol. Microbiol.">
        <title>The Global Catalogue of Microorganisms (GCM) 10K type strain sequencing project: providing services to taxonomists for standard genome sequencing and annotation.</title>
        <authorList>
            <consortium name="The Broad Institute Genomics Platform"/>
            <consortium name="The Broad Institute Genome Sequencing Center for Infectious Disease"/>
            <person name="Wu L."/>
            <person name="Ma J."/>
        </authorList>
    </citation>
    <scope>NUCLEOTIDE SEQUENCE [LARGE SCALE GENOMIC DNA]</scope>
    <source>
        <strain evidence="3">KCTC 19812</strain>
    </source>
</reference>
<comment type="caution">
    <text evidence="2">The sequence shown here is derived from an EMBL/GenBank/DDBJ whole genome shotgun (WGS) entry which is preliminary data.</text>
</comment>
<feature type="chain" id="PRO_5046873392" evidence="1">
    <location>
        <begin position="28"/>
        <end position="212"/>
    </location>
</feature>
<feature type="signal peptide" evidence="1">
    <location>
        <begin position="1"/>
        <end position="27"/>
    </location>
</feature>
<evidence type="ECO:0000313" key="3">
    <source>
        <dbReference type="Proteomes" id="UP001597414"/>
    </source>
</evidence>
<accession>A0ABW5BF31</accession>
<gene>
    <name evidence="2" type="ORF">ACFSKV_16350</name>
</gene>
<keyword evidence="3" id="KW-1185">Reference proteome</keyword>
<name>A0ABW5BF31_9BACT</name>